<dbReference type="PROSITE" id="PS50005">
    <property type="entry name" value="TPR"/>
    <property type="match status" value="2"/>
</dbReference>
<dbReference type="RefSeq" id="WP_221603743.1">
    <property type="nucleotide sequence ID" value="NZ_JAIGNU010000003.1"/>
</dbReference>
<feature type="repeat" description="TPR" evidence="1">
    <location>
        <begin position="131"/>
        <end position="164"/>
    </location>
</feature>
<keyword evidence="1" id="KW-0802">TPR repeat</keyword>
<evidence type="ECO:0000313" key="3">
    <source>
        <dbReference type="Proteomes" id="UP000782554"/>
    </source>
</evidence>
<comment type="caution">
    <text evidence="2">The sequence shown here is derived from an EMBL/GenBank/DDBJ whole genome shotgun (WGS) entry which is preliminary data.</text>
</comment>
<dbReference type="PANTHER" id="PTHR12558">
    <property type="entry name" value="CELL DIVISION CYCLE 16,23,27"/>
    <property type="match status" value="1"/>
</dbReference>
<dbReference type="EMBL" id="JAIGNU010000003">
    <property type="protein sequence ID" value="MBX7502563.1"/>
    <property type="molecule type" value="Genomic_DNA"/>
</dbReference>
<gene>
    <name evidence="2" type="ORF">K3181_14055</name>
</gene>
<protein>
    <submittedName>
        <fullName evidence="2">Tetratricopeptide repeat protein</fullName>
    </submittedName>
</protein>
<dbReference type="Gene3D" id="1.25.40.10">
    <property type="entry name" value="Tetratricopeptide repeat domain"/>
    <property type="match status" value="2"/>
</dbReference>
<evidence type="ECO:0000313" key="2">
    <source>
        <dbReference type="EMBL" id="MBX7502563.1"/>
    </source>
</evidence>
<dbReference type="Pfam" id="PF13432">
    <property type="entry name" value="TPR_16"/>
    <property type="match status" value="3"/>
</dbReference>
<name>A0ABS7JYG1_9SPHN</name>
<dbReference type="SUPFAM" id="SSF48452">
    <property type="entry name" value="TPR-like"/>
    <property type="match status" value="1"/>
</dbReference>
<dbReference type="SMART" id="SM00028">
    <property type="entry name" value="TPR"/>
    <property type="match status" value="6"/>
</dbReference>
<dbReference type="PANTHER" id="PTHR12558:SF33">
    <property type="entry name" value="BLL7664 PROTEIN"/>
    <property type="match status" value="1"/>
</dbReference>
<keyword evidence="3" id="KW-1185">Reference proteome</keyword>
<evidence type="ECO:0000256" key="1">
    <source>
        <dbReference type="PROSITE-ProRule" id="PRU00339"/>
    </source>
</evidence>
<sequence length="586" mass="62277">MIFRRDLGPVAGLLLGLAILGGCGEPAPDHSPVDAARAQLARGDALAARVFLERALEQGTPREDVAALFGEAALVAGDLPAARKWLGPGKFSEGTRAIGFRLLGRLEMAQGNLPAAGAAFDRSYRVEPDSSDLWVDIGRLRYRGGEQVQAIEAADRALALDPDSGEALQFRGQLARDSEGMEAGAALLAKALERQPDDLELRVEYAATLSDAGRPREALEALRAAGGHAAVTPRGLFVQAIIAARGDDFRLARNLLEKSDLERSELASAQLLSAIIDLAEENYASAALALDRLYSRQPDNRRVRELLAYALSRSGGERELVHRFAEVAKGRAGSAYLQLLVGRACETLGDRQRAAFFIDLAALDGTGLTVLPSRSPQAARTAPATLGGAQLRDYVRAAIAGRETAAAVKRARAFAQRFPGSADAQALLGDAELAQGNKAAARAAYERSAKVRRPWPLALRIAGVQDDPARARQMLAHYVRNNPMNGEAAAVLADAVAAQGKWDRAAQLLDHAIMLGQARVPWVLAARSIAALQLDDREDALDYALAAHELQPMNPLAISALLAALPDTEAAAKVELEAKLQSLTAG</sequence>
<feature type="repeat" description="TPR" evidence="1">
    <location>
        <begin position="97"/>
        <end position="130"/>
    </location>
</feature>
<dbReference type="InterPro" id="IPR019734">
    <property type="entry name" value="TPR_rpt"/>
</dbReference>
<organism evidence="2 3">
    <name type="scientific">Qipengyuania mesophila</name>
    <dbReference type="NCBI Taxonomy" id="2867246"/>
    <lineage>
        <taxon>Bacteria</taxon>
        <taxon>Pseudomonadati</taxon>
        <taxon>Pseudomonadota</taxon>
        <taxon>Alphaproteobacteria</taxon>
        <taxon>Sphingomonadales</taxon>
        <taxon>Erythrobacteraceae</taxon>
        <taxon>Qipengyuania</taxon>
    </lineage>
</organism>
<dbReference type="PROSITE" id="PS51257">
    <property type="entry name" value="PROKAR_LIPOPROTEIN"/>
    <property type="match status" value="1"/>
</dbReference>
<dbReference type="Proteomes" id="UP000782554">
    <property type="component" value="Unassembled WGS sequence"/>
</dbReference>
<dbReference type="InterPro" id="IPR011990">
    <property type="entry name" value="TPR-like_helical_dom_sf"/>
</dbReference>
<accession>A0ABS7JYG1</accession>
<reference evidence="2 3" key="1">
    <citation type="submission" date="2021-08" db="EMBL/GenBank/DDBJ databases">
        <title>Comparative Genomics Analysis of the Genus Qipengyuania Reveals Extensive Genetic Diversity and Metabolic Versatility, Including the Description of Fifteen Novel Species.</title>
        <authorList>
            <person name="Liu Y."/>
        </authorList>
    </citation>
    <scope>NUCLEOTIDE SEQUENCE [LARGE SCALE GENOMIC DNA]</scope>
    <source>
        <strain evidence="2 3">YG27</strain>
    </source>
</reference>
<proteinExistence type="predicted"/>